<dbReference type="InterPro" id="IPR025835">
    <property type="entry name" value="Thiopurine_S-MeTrfase"/>
</dbReference>
<dbReference type="EC" id="2.1.1.67" evidence="4 9"/>
<dbReference type="EMBL" id="DACTUL010000032">
    <property type="protein sequence ID" value="HAT6345702.1"/>
    <property type="molecule type" value="Genomic_DNA"/>
</dbReference>
<dbReference type="GO" id="GO:0032259">
    <property type="term" value="P:methylation"/>
    <property type="evidence" value="ECO:0007669"/>
    <property type="project" value="UniProtKB-KW"/>
</dbReference>
<dbReference type="HAMAP" id="MF_00812">
    <property type="entry name" value="Thiopur_methtran"/>
    <property type="match status" value="1"/>
</dbReference>
<name>A0AAD3UCK2_AERHY</name>
<feature type="binding site" evidence="9">
    <location>
        <position position="120"/>
    </location>
    <ligand>
        <name>S-adenosyl-L-methionine</name>
        <dbReference type="ChEBI" id="CHEBI:59789"/>
    </ligand>
</feature>
<dbReference type="Pfam" id="PF05724">
    <property type="entry name" value="TPMT"/>
    <property type="match status" value="1"/>
</dbReference>
<evidence type="ECO:0000256" key="1">
    <source>
        <dbReference type="ARBA" id="ARBA00000903"/>
    </source>
</evidence>
<evidence type="ECO:0000256" key="7">
    <source>
        <dbReference type="ARBA" id="ARBA00022679"/>
    </source>
</evidence>
<comment type="caution">
    <text evidence="10">The sequence shown here is derived from an EMBL/GenBank/DDBJ whole genome shotgun (WGS) entry which is preliminary data.</text>
</comment>
<reference evidence="10" key="2">
    <citation type="submission" date="2020-01" db="EMBL/GenBank/DDBJ databases">
        <authorList>
            <consortium name="NCBI Pathogen Detection Project"/>
        </authorList>
    </citation>
    <scope>NUCLEOTIDE SEQUENCE</scope>
    <source>
        <strain evidence="10">OLC2673_Aeromonas</strain>
    </source>
</reference>
<dbReference type="PANTHER" id="PTHR10259">
    <property type="entry name" value="THIOPURINE S-METHYLTRANSFERASE"/>
    <property type="match status" value="1"/>
</dbReference>
<protein>
    <recommendedName>
        <fullName evidence="4 9">Thiopurine S-methyltransferase</fullName>
        <ecNumber evidence="4 9">2.1.1.67</ecNumber>
    </recommendedName>
    <alternativeName>
        <fullName evidence="9">Thiopurine methyltransferase</fullName>
    </alternativeName>
</protein>
<dbReference type="Proteomes" id="UP000859505">
    <property type="component" value="Unassembled WGS sequence"/>
</dbReference>
<reference evidence="10" key="1">
    <citation type="journal article" date="2018" name="Genome Biol.">
        <title>SKESA: strategic k-mer extension for scrupulous assemblies.</title>
        <authorList>
            <person name="Souvorov A."/>
            <person name="Agarwala R."/>
            <person name="Lipman D.J."/>
        </authorList>
    </citation>
    <scope>NUCLEOTIDE SEQUENCE</scope>
    <source>
        <strain evidence="10">OLC2673_Aeromonas</strain>
    </source>
</reference>
<dbReference type="GO" id="GO:0005737">
    <property type="term" value="C:cytoplasm"/>
    <property type="evidence" value="ECO:0007669"/>
    <property type="project" value="UniProtKB-SubCell"/>
</dbReference>
<comment type="catalytic activity">
    <reaction evidence="1 9">
        <text>S-adenosyl-L-methionine + a thiopurine = S-adenosyl-L-homocysteine + a thiopurine S-methylether.</text>
        <dbReference type="EC" id="2.1.1.67"/>
    </reaction>
</comment>
<evidence type="ECO:0000313" key="10">
    <source>
        <dbReference type="EMBL" id="HAT6345702.1"/>
    </source>
</evidence>
<dbReference type="PIRSF" id="PIRSF023956">
    <property type="entry name" value="Thiopurine_S-methyltransferase"/>
    <property type="match status" value="1"/>
</dbReference>
<keyword evidence="6 9" id="KW-0489">Methyltransferase</keyword>
<dbReference type="InterPro" id="IPR008854">
    <property type="entry name" value="TPMT"/>
</dbReference>
<dbReference type="InterPro" id="IPR029063">
    <property type="entry name" value="SAM-dependent_MTases_sf"/>
</dbReference>
<organism evidence="10 11">
    <name type="scientific">Aeromonas hydrophila</name>
    <dbReference type="NCBI Taxonomy" id="644"/>
    <lineage>
        <taxon>Bacteria</taxon>
        <taxon>Pseudomonadati</taxon>
        <taxon>Pseudomonadota</taxon>
        <taxon>Gammaproteobacteria</taxon>
        <taxon>Aeromonadales</taxon>
        <taxon>Aeromonadaceae</taxon>
        <taxon>Aeromonas</taxon>
    </lineage>
</organism>
<evidence type="ECO:0000256" key="2">
    <source>
        <dbReference type="ARBA" id="ARBA00004496"/>
    </source>
</evidence>
<sequence length="217" mass="25089">MEAAFWHQRWEENRIGFHQADFNRWLQSWWSAQQQGEPVLVPLCGKSRDMLWLSGQGHPVDGFELSSVAINSFFSENTLSDTVSAEGPYQCHQHDSLRIFEGDFFAAPELGRRYRLAYDRAALIALPTAMRRQYAELMSRLIEAGGQILLVTLEYQPEQQKQPPFSVGEMEVRTLFERHFQVEVLGRAAELDHPRVLSGQLSYFDEVAYRLVRRPEA</sequence>
<keyword evidence="8 9" id="KW-0949">S-adenosyl-L-methionine</keyword>
<evidence type="ECO:0000256" key="3">
    <source>
        <dbReference type="ARBA" id="ARBA00008145"/>
    </source>
</evidence>
<evidence type="ECO:0000256" key="8">
    <source>
        <dbReference type="ARBA" id="ARBA00022691"/>
    </source>
</evidence>
<evidence type="ECO:0000313" key="11">
    <source>
        <dbReference type="Proteomes" id="UP000859505"/>
    </source>
</evidence>
<keyword evidence="5 9" id="KW-0963">Cytoplasm</keyword>
<proteinExistence type="inferred from homology"/>
<dbReference type="FunFam" id="3.40.50.150:FF:000101">
    <property type="entry name" value="Thiopurine S-methyltransferase"/>
    <property type="match status" value="1"/>
</dbReference>
<evidence type="ECO:0000256" key="4">
    <source>
        <dbReference type="ARBA" id="ARBA00011905"/>
    </source>
</evidence>
<keyword evidence="7 9" id="KW-0808">Transferase</keyword>
<dbReference type="PROSITE" id="PS51585">
    <property type="entry name" value="SAM_MT_TPMT"/>
    <property type="match status" value="1"/>
</dbReference>
<dbReference type="Gene3D" id="3.40.50.150">
    <property type="entry name" value="Vaccinia Virus protein VP39"/>
    <property type="match status" value="1"/>
</dbReference>
<evidence type="ECO:0000256" key="6">
    <source>
        <dbReference type="ARBA" id="ARBA00022603"/>
    </source>
</evidence>
<evidence type="ECO:0000256" key="5">
    <source>
        <dbReference type="ARBA" id="ARBA00022490"/>
    </source>
</evidence>
<dbReference type="GO" id="GO:0008119">
    <property type="term" value="F:thiopurine S-methyltransferase activity"/>
    <property type="evidence" value="ECO:0007669"/>
    <property type="project" value="UniProtKB-UniRule"/>
</dbReference>
<dbReference type="SUPFAM" id="SSF53335">
    <property type="entry name" value="S-adenosyl-L-methionine-dependent methyltransferases"/>
    <property type="match status" value="1"/>
</dbReference>
<gene>
    <name evidence="9" type="primary">tpm</name>
    <name evidence="10" type="ORF">JAJ28_003479</name>
</gene>
<dbReference type="NCBIfam" id="NF009732">
    <property type="entry name" value="PRK13255.1"/>
    <property type="match status" value="1"/>
</dbReference>
<feature type="binding site" evidence="9">
    <location>
        <position position="10"/>
    </location>
    <ligand>
        <name>S-adenosyl-L-methionine</name>
        <dbReference type="ChEBI" id="CHEBI:59789"/>
    </ligand>
</feature>
<feature type="binding site" evidence="9">
    <location>
        <position position="64"/>
    </location>
    <ligand>
        <name>S-adenosyl-L-methionine</name>
        <dbReference type="ChEBI" id="CHEBI:59789"/>
    </ligand>
</feature>
<comment type="subcellular location">
    <subcellularLocation>
        <location evidence="2 9">Cytoplasm</location>
    </subcellularLocation>
</comment>
<dbReference type="AlphaFoldDB" id="A0AAD3UCK2"/>
<evidence type="ECO:0000256" key="9">
    <source>
        <dbReference type="HAMAP-Rule" id="MF_00812"/>
    </source>
</evidence>
<accession>A0AAD3UCK2</accession>
<comment type="similarity">
    <text evidence="3 9">Belongs to the class I-like SAM-binding methyltransferase superfamily. TPMT family.</text>
</comment>
<feature type="binding site" evidence="9">
    <location>
        <position position="43"/>
    </location>
    <ligand>
        <name>S-adenosyl-L-methionine</name>
        <dbReference type="ChEBI" id="CHEBI:59789"/>
    </ligand>
</feature>
<dbReference type="PANTHER" id="PTHR10259:SF11">
    <property type="entry name" value="THIOPURINE S-METHYLTRANSFERASE"/>
    <property type="match status" value="1"/>
</dbReference>